<evidence type="ECO:0000256" key="6">
    <source>
        <dbReference type="RuleBase" id="RU363041"/>
    </source>
</evidence>
<comment type="subcellular location">
    <subcellularLocation>
        <location evidence="6">Cell membrane</location>
        <topology evidence="6">Multi-pass membrane protein</topology>
    </subcellularLocation>
    <subcellularLocation>
        <location evidence="1">Membrane</location>
        <topology evidence="1">Multi-pass membrane protein</topology>
    </subcellularLocation>
</comment>
<dbReference type="RefSeq" id="WP_189419562.1">
    <property type="nucleotide sequence ID" value="NZ_BMYZ01000002.1"/>
</dbReference>
<evidence type="ECO:0000256" key="3">
    <source>
        <dbReference type="ARBA" id="ARBA00022692"/>
    </source>
</evidence>
<keyword evidence="6" id="KW-1003">Cell membrane</keyword>
<gene>
    <name evidence="7" type="ORF">GCM10011613_27580</name>
</gene>
<feature type="transmembrane region" description="Helical" evidence="6">
    <location>
        <begin position="105"/>
        <end position="130"/>
    </location>
</feature>
<feature type="transmembrane region" description="Helical" evidence="6">
    <location>
        <begin position="46"/>
        <end position="65"/>
    </location>
</feature>
<name>A0ABQ3B6W2_9GAMM</name>
<keyword evidence="5 6" id="KW-0472">Membrane</keyword>
<evidence type="ECO:0000313" key="7">
    <source>
        <dbReference type="EMBL" id="GGY81009.1"/>
    </source>
</evidence>
<keyword evidence="3 6" id="KW-0812">Transmembrane</keyword>
<dbReference type="Pfam" id="PF01925">
    <property type="entry name" value="TauE"/>
    <property type="match status" value="1"/>
</dbReference>
<feature type="transmembrane region" description="Helical" evidence="6">
    <location>
        <begin position="210"/>
        <end position="230"/>
    </location>
</feature>
<feature type="transmembrane region" description="Helical" evidence="6">
    <location>
        <begin position="7"/>
        <end position="26"/>
    </location>
</feature>
<evidence type="ECO:0000256" key="2">
    <source>
        <dbReference type="ARBA" id="ARBA00009142"/>
    </source>
</evidence>
<dbReference type="Proteomes" id="UP000619761">
    <property type="component" value="Unassembled WGS sequence"/>
</dbReference>
<organism evidence="7 8">
    <name type="scientific">Cellvibrio zantedeschiae</name>
    <dbReference type="NCBI Taxonomy" id="1237077"/>
    <lineage>
        <taxon>Bacteria</taxon>
        <taxon>Pseudomonadati</taxon>
        <taxon>Pseudomonadota</taxon>
        <taxon>Gammaproteobacteria</taxon>
        <taxon>Cellvibrionales</taxon>
        <taxon>Cellvibrionaceae</taxon>
        <taxon>Cellvibrio</taxon>
    </lineage>
</organism>
<sequence>MAELQNYQYVLIALVFVWSGFVRSGLGFGGAVMSLPFLLLIDNRPLVYLPIIAVHLLFFSSITVWQNYQKHRKQSLTGANERVESGTIDWAYLKKSMKIMIVPKLIGVAGLLTIPASVMTGIIFSIVSVYAVTYILNKPFKSTNPLLDKLFLMLGAYISGTSLIGAPLIISVYSTHVSKYQLRDTLFVLWFILVVIKMIAFLIAGVDLQLIHHLWLLPCATVGHLIGLRFHQKIVDGDPKIFYRVLGVSLLSVSLMGVVSLFIK</sequence>
<reference evidence="8" key="1">
    <citation type="journal article" date="2019" name="Int. J. Syst. Evol. Microbiol.">
        <title>The Global Catalogue of Microorganisms (GCM) 10K type strain sequencing project: providing services to taxonomists for standard genome sequencing and annotation.</title>
        <authorList>
            <consortium name="The Broad Institute Genomics Platform"/>
            <consortium name="The Broad Institute Genome Sequencing Center for Infectious Disease"/>
            <person name="Wu L."/>
            <person name="Ma J."/>
        </authorList>
    </citation>
    <scope>NUCLEOTIDE SEQUENCE [LARGE SCALE GENOMIC DNA]</scope>
    <source>
        <strain evidence="8">KCTC 32239</strain>
    </source>
</reference>
<accession>A0ABQ3B6W2</accession>
<feature type="transmembrane region" description="Helical" evidence="6">
    <location>
        <begin position="185"/>
        <end position="204"/>
    </location>
</feature>
<dbReference type="InterPro" id="IPR002781">
    <property type="entry name" value="TM_pro_TauE-like"/>
</dbReference>
<comment type="caution">
    <text evidence="7">The sequence shown here is derived from an EMBL/GenBank/DDBJ whole genome shotgun (WGS) entry which is preliminary data.</text>
</comment>
<evidence type="ECO:0000313" key="8">
    <source>
        <dbReference type="Proteomes" id="UP000619761"/>
    </source>
</evidence>
<dbReference type="EMBL" id="BMYZ01000002">
    <property type="protein sequence ID" value="GGY81009.1"/>
    <property type="molecule type" value="Genomic_DNA"/>
</dbReference>
<keyword evidence="8" id="KW-1185">Reference proteome</keyword>
<protein>
    <recommendedName>
        <fullName evidence="6">Probable membrane transporter protein</fullName>
    </recommendedName>
</protein>
<evidence type="ECO:0000256" key="4">
    <source>
        <dbReference type="ARBA" id="ARBA00022989"/>
    </source>
</evidence>
<keyword evidence="4 6" id="KW-1133">Transmembrane helix</keyword>
<evidence type="ECO:0000256" key="1">
    <source>
        <dbReference type="ARBA" id="ARBA00004141"/>
    </source>
</evidence>
<comment type="similarity">
    <text evidence="2 6">Belongs to the 4-toluene sulfonate uptake permease (TSUP) (TC 2.A.102) family.</text>
</comment>
<feature type="transmembrane region" description="Helical" evidence="6">
    <location>
        <begin position="150"/>
        <end position="173"/>
    </location>
</feature>
<feature type="transmembrane region" description="Helical" evidence="6">
    <location>
        <begin position="242"/>
        <end position="263"/>
    </location>
</feature>
<evidence type="ECO:0000256" key="5">
    <source>
        <dbReference type="ARBA" id="ARBA00023136"/>
    </source>
</evidence>
<proteinExistence type="inferred from homology"/>